<name>A0ABR5PTL1_9LACO</name>
<comment type="caution">
    <text evidence="2">The sequence shown here is derived from an EMBL/GenBank/DDBJ whole genome shotgun (WGS) entry which is preliminary data.</text>
</comment>
<organism evidence="2 3">
    <name type="scientific">Lactobacillus gigeriorum DSM 23908 = CRBIP 24.85</name>
    <dbReference type="NCBI Taxonomy" id="1423751"/>
    <lineage>
        <taxon>Bacteria</taxon>
        <taxon>Bacillati</taxon>
        <taxon>Bacillota</taxon>
        <taxon>Bacilli</taxon>
        <taxon>Lactobacillales</taxon>
        <taxon>Lactobacillaceae</taxon>
        <taxon>Lactobacillus</taxon>
    </lineage>
</organism>
<keyword evidence="1" id="KW-1133">Transmembrane helix</keyword>
<evidence type="ECO:0000313" key="2">
    <source>
        <dbReference type="EMBL" id="KRN09690.1"/>
    </source>
</evidence>
<sequence>MTGQAFSRLLCPLLIAKEKNMITLTTETLNPTLRKILEENQQPDFLIWLQEYLESFVQFLISAIATAFIIALAIWGFSRIVKYWKSDAIRSHEVQRWLQVEASQGIKTLESKVNWIVKGSTVRFHKNQVIIRVPTKAWWQLYETIDCQREVRKRLDSTEFRELLSTHYSGYRFGDIIANRNCYILKGEAY</sequence>
<dbReference type="EMBL" id="AYZO01000041">
    <property type="protein sequence ID" value="KRN09690.1"/>
    <property type="molecule type" value="Genomic_DNA"/>
</dbReference>
<keyword evidence="3" id="KW-1185">Reference proteome</keyword>
<keyword evidence="1" id="KW-0812">Transmembrane</keyword>
<feature type="transmembrane region" description="Helical" evidence="1">
    <location>
        <begin position="56"/>
        <end position="77"/>
    </location>
</feature>
<proteinExistence type="predicted"/>
<reference evidence="2 3" key="1">
    <citation type="journal article" date="2015" name="Genome Announc.">
        <title>Expanding the biotechnology potential of lactobacilli through comparative genomics of 213 strains and associated genera.</title>
        <authorList>
            <person name="Sun Z."/>
            <person name="Harris H.M."/>
            <person name="McCann A."/>
            <person name="Guo C."/>
            <person name="Argimon S."/>
            <person name="Zhang W."/>
            <person name="Yang X."/>
            <person name="Jeffery I.B."/>
            <person name="Cooney J.C."/>
            <person name="Kagawa T.F."/>
            <person name="Liu W."/>
            <person name="Song Y."/>
            <person name="Salvetti E."/>
            <person name="Wrobel A."/>
            <person name="Rasinkangas P."/>
            <person name="Parkhill J."/>
            <person name="Rea M.C."/>
            <person name="O'Sullivan O."/>
            <person name="Ritari J."/>
            <person name="Douillard F.P."/>
            <person name="Paul Ross R."/>
            <person name="Yang R."/>
            <person name="Briner A.E."/>
            <person name="Felis G.E."/>
            <person name="de Vos W.M."/>
            <person name="Barrangou R."/>
            <person name="Klaenhammer T.R."/>
            <person name="Caufield P.W."/>
            <person name="Cui Y."/>
            <person name="Zhang H."/>
            <person name="O'Toole P.W."/>
        </authorList>
    </citation>
    <scope>NUCLEOTIDE SEQUENCE [LARGE SCALE GENOMIC DNA]</scope>
    <source>
        <strain evidence="2 3">DSM 23908</strain>
    </source>
</reference>
<keyword evidence="1" id="KW-0472">Membrane</keyword>
<dbReference type="Proteomes" id="UP000051521">
    <property type="component" value="Unassembled WGS sequence"/>
</dbReference>
<gene>
    <name evidence="2" type="ORF">FC38_GL001374</name>
</gene>
<accession>A0ABR5PTL1</accession>
<evidence type="ECO:0000256" key="1">
    <source>
        <dbReference type="SAM" id="Phobius"/>
    </source>
</evidence>
<protein>
    <submittedName>
        <fullName evidence="2">Uncharacterized protein</fullName>
    </submittedName>
</protein>
<evidence type="ECO:0000313" key="3">
    <source>
        <dbReference type="Proteomes" id="UP000051521"/>
    </source>
</evidence>